<name>A0A1U7X489_NICSY</name>
<dbReference type="Gene3D" id="3.60.10.10">
    <property type="entry name" value="Endonuclease/exonuclease/phosphatase"/>
    <property type="match status" value="1"/>
</dbReference>
<dbReference type="GO" id="GO:0003824">
    <property type="term" value="F:catalytic activity"/>
    <property type="evidence" value="ECO:0007669"/>
    <property type="project" value="InterPro"/>
</dbReference>
<dbReference type="PANTHER" id="PTHR33710">
    <property type="entry name" value="BNAC02G09200D PROTEIN"/>
    <property type="match status" value="1"/>
</dbReference>
<organism evidence="2 3">
    <name type="scientific">Nicotiana sylvestris</name>
    <name type="common">Wood tobacco</name>
    <name type="synonym">South American tobacco</name>
    <dbReference type="NCBI Taxonomy" id="4096"/>
    <lineage>
        <taxon>Eukaryota</taxon>
        <taxon>Viridiplantae</taxon>
        <taxon>Streptophyta</taxon>
        <taxon>Embryophyta</taxon>
        <taxon>Tracheophyta</taxon>
        <taxon>Spermatophyta</taxon>
        <taxon>Magnoliopsida</taxon>
        <taxon>eudicotyledons</taxon>
        <taxon>Gunneridae</taxon>
        <taxon>Pentapetalae</taxon>
        <taxon>asterids</taxon>
        <taxon>lamiids</taxon>
        <taxon>Solanales</taxon>
        <taxon>Solanaceae</taxon>
        <taxon>Nicotianoideae</taxon>
        <taxon>Nicotianeae</taxon>
        <taxon>Nicotiana</taxon>
    </lineage>
</organism>
<sequence>MAQELQFDMIIQSPALGLSRDIMFMWKEEFVAVEKVETTPQGIHAMVKVSPNYPPWLVSAIYASNLLANRKLLWDNLITISKNLKTNWFIGGDFNEVLKARDKFRGNPINLSRNNLFCNYINECNLLDLGFKGKYTWTNKRYSNITSLILERIDRCFANEGWIEQYLEATVLHLSRTHSNHFPLQINLVEPLNNKPSRPFRFESMWASHPSFPNIINRAFSDNSTLLQSTDCFKTLVSKWNQEVFGNIFHQKRRILARISGIQISPSYQSAVTCYTLKQI</sequence>
<evidence type="ECO:0000259" key="1">
    <source>
        <dbReference type="Pfam" id="PF03372"/>
    </source>
</evidence>
<accession>A0A1U7X489</accession>
<reference evidence="2" key="1">
    <citation type="journal article" date="2013" name="Genome Biol.">
        <title>Reference genomes and transcriptomes of Nicotiana sylvestris and Nicotiana tomentosiformis.</title>
        <authorList>
            <person name="Sierro N."/>
            <person name="Battey J.N."/>
            <person name="Ouadi S."/>
            <person name="Bovet L."/>
            <person name="Goepfert S."/>
            <person name="Bakaher N."/>
            <person name="Peitsch M.C."/>
            <person name="Ivanov N.V."/>
        </authorList>
    </citation>
    <scope>NUCLEOTIDE SEQUENCE [LARGE SCALE GENOMIC DNA]</scope>
</reference>
<dbReference type="InterPro" id="IPR036691">
    <property type="entry name" value="Endo/exonu/phosph_ase_sf"/>
</dbReference>
<protein>
    <submittedName>
        <fullName evidence="3">Uncharacterized protein LOC104232911</fullName>
    </submittedName>
</protein>
<dbReference type="PANTHER" id="PTHR33710:SF67">
    <property type="entry name" value="RETROTRANSPOSON PROTEIN, UNCLASSIFIED"/>
    <property type="match status" value="1"/>
</dbReference>
<evidence type="ECO:0000313" key="2">
    <source>
        <dbReference type="Proteomes" id="UP000189701"/>
    </source>
</evidence>
<dbReference type="Pfam" id="PF03372">
    <property type="entry name" value="Exo_endo_phos"/>
    <property type="match status" value="1"/>
</dbReference>
<proteinExistence type="predicted"/>
<dbReference type="eggNOG" id="KOG1075">
    <property type="taxonomic scope" value="Eukaryota"/>
</dbReference>
<gene>
    <name evidence="3" type="primary">LOC104232911</name>
</gene>
<dbReference type="AlphaFoldDB" id="A0A1U7X489"/>
<dbReference type="RefSeq" id="XP_009784496.1">
    <property type="nucleotide sequence ID" value="XM_009786194.1"/>
</dbReference>
<dbReference type="OrthoDB" id="692400at2759"/>
<keyword evidence="2" id="KW-1185">Reference proteome</keyword>
<dbReference type="Proteomes" id="UP000189701">
    <property type="component" value="Unplaced"/>
</dbReference>
<feature type="domain" description="Endonuclease/exonuclease/phosphatase" evidence="1">
    <location>
        <begin position="23"/>
        <end position="163"/>
    </location>
</feature>
<dbReference type="SUPFAM" id="SSF56219">
    <property type="entry name" value="DNase I-like"/>
    <property type="match status" value="1"/>
</dbReference>
<evidence type="ECO:0000313" key="3">
    <source>
        <dbReference type="RefSeq" id="XP_009784496.1"/>
    </source>
</evidence>
<reference evidence="3" key="2">
    <citation type="submission" date="2025-08" db="UniProtKB">
        <authorList>
            <consortium name="RefSeq"/>
        </authorList>
    </citation>
    <scope>IDENTIFICATION</scope>
    <source>
        <tissue evidence="3">Leaf</tissue>
    </source>
</reference>
<dbReference type="InterPro" id="IPR005135">
    <property type="entry name" value="Endo/exonuclease/phosphatase"/>
</dbReference>